<feature type="transmembrane region" description="Helical" evidence="1">
    <location>
        <begin position="243"/>
        <end position="271"/>
    </location>
</feature>
<dbReference type="STRING" id="6239.Y69E1A.6a.1"/>
<dbReference type="SUPFAM" id="SSF81321">
    <property type="entry name" value="Family A G protein-coupled receptor-like"/>
    <property type="match status" value="1"/>
</dbReference>
<evidence type="ECO:0000313" key="3">
    <source>
        <dbReference type="Proteomes" id="UP000001940"/>
    </source>
</evidence>
<protein>
    <submittedName>
        <fullName evidence="2">Serpentine Receptor, class H</fullName>
    </submittedName>
</protein>
<dbReference type="Gene3D" id="1.20.1070.10">
    <property type="entry name" value="Rhodopsin 7-helix transmembrane proteins"/>
    <property type="match status" value="1"/>
</dbReference>
<dbReference type="FunCoup" id="Q9XW32">
    <property type="interactions" value="16"/>
</dbReference>
<feature type="transmembrane region" description="Helical" evidence="1">
    <location>
        <begin position="197"/>
        <end position="223"/>
    </location>
</feature>
<keyword evidence="1" id="KW-1133">Transmembrane helix</keyword>
<dbReference type="Pfam" id="PF10327">
    <property type="entry name" value="7TM_GPCR_Sri"/>
    <property type="match status" value="1"/>
</dbReference>
<evidence type="ECO:0000256" key="1">
    <source>
        <dbReference type="SAM" id="Phobius"/>
    </source>
</evidence>
<feature type="transmembrane region" description="Helical" evidence="1">
    <location>
        <begin position="52"/>
        <end position="69"/>
    </location>
</feature>
<gene>
    <name evidence="2 4" type="primary">sri-19</name>
    <name evidence="2" type="ORF">CELE_Y69E1A.6</name>
    <name evidence="4" type="ORF">Y69E1A.6</name>
</gene>
<name>Q9XW32_CAEEL</name>
<keyword evidence="1" id="KW-0812">Transmembrane</keyword>
<dbReference type="InParanoid" id="Q9XW32"/>
<dbReference type="PaxDb" id="6239-Y69E1A.6a"/>
<dbReference type="PIR" id="T27315">
    <property type="entry name" value="T27315"/>
</dbReference>
<feature type="transmembrane region" description="Helical" evidence="1">
    <location>
        <begin position="20"/>
        <end position="40"/>
    </location>
</feature>
<dbReference type="ExpressionAtlas" id="Q9XW32">
    <property type="expression patterns" value="differential"/>
</dbReference>
<dbReference type="UCSC" id="Y69E1A.6">
    <property type="organism name" value="c. elegans"/>
</dbReference>
<dbReference type="WormBase" id="Y69E1A.6a">
    <property type="protein sequence ID" value="CE22813"/>
    <property type="gene ID" value="WBGene00005531"/>
    <property type="gene designation" value="sri-19"/>
</dbReference>
<reference evidence="2 3" key="1">
    <citation type="journal article" date="1998" name="Science">
        <title>Genome sequence of the nematode C. elegans: a platform for investigating biology.</title>
        <authorList>
            <consortium name="The C. elegans sequencing consortium"/>
            <person name="Sulson J.E."/>
            <person name="Waterston R."/>
        </authorList>
    </citation>
    <scope>NUCLEOTIDE SEQUENCE [LARGE SCALE GENOMIC DNA]</scope>
    <source>
        <strain evidence="2 3">Bristol N2</strain>
    </source>
</reference>
<dbReference type="AlphaFoldDB" id="Q9XW32"/>
<dbReference type="PANTHER" id="PTHR46964">
    <property type="entry name" value="SERPENTINE RECEPTOR, CLASS I-RELATED"/>
    <property type="match status" value="1"/>
</dbReference>
<dbReference type="OrthoDB" id="5817111at2759"/>
<dbReference type="Bgee" id="WBGene00005531">
    <property type="expression patterns" value="Expressed in embryo and 1 other cell type or tissue"/>
</dbReference>
<feature type="transmembrane region" description="Helical" evidence="1">
    <location>
        <begin position="283"/>
        <end position="302"/>
    </location>
</feature>
<dbReference type="EMBL" id="BX284604">
    <property type="protein sequence ID" value="CAA22263.1"/>
    <property type="molecule type" value="Genomic_DNA"/>
</dbReference>
<keyword evidence="1" id="KW-0472">Membrane</keyword>
<dbReference type="InterPro" id="IPR019429">
    <property type="entry name" value="7TM_GPCR_serpentine_rcpt_Sri"/>
</dbReference>
<dbReference type="AGR" id="WB:WBGene00005531"/>
<dbReference type="PhylomeDB" id="Q9XW32"/>
<feature type="transmembrane region" description="Helical" evidence="1">
    <location>
        <begin position="136"/>
        <end position="162"/>
    </location>
</feature>
<dbReference type="HOGENOM" id="CLU_067919_1_0_1"/>
<dbReference type="eggNOG" id="ENOG502TGYP">
    <property type="taxonomic scope" value="Eukaryota"/>
</dbReference>
<keyword evidence="2" id="KW-0675">Receptor</keyword>
<keyword evidence="3" id="KW-1185">Reference proteome</keyword>
<dbReference type="OMA" id="CAIVTKY"/>
<organism evidence="2 3">
    <name type="scientific">Caenorhabditis elegans</name>
    <dbReference type="NCBI Taxonomy" id="6239"/>
    <lineage>
        <taxon>Eukaryota</taxon>
        <taxon>Metazoa</taxon>
        <taxon>Ecdysozoa</taxon>
        <taxon>Nematoda</taxon>
        <taxon>Chromadorea</taxon>
        <taxon>Rhabditida</taxon>
        <taxon>Rhabditina</taxon>
        <taxon>Rhabditomorpha</taxon>
        <taxon>Rhabditoidea</taxon>
        <taxon>Rhabditidae</taxon>
        <taxon>Peloderinae</taxon>
        <taxon>Caenorhabditis</taxon>
    </lineage>
</organism>
<sequence length="347" mass="39337">MYTYSEVTIDVTKPTFLLTFYSIHGTFALVFNILGIFLIMKNPKIVKMYKGFMINMQILSLLADAQTTLLMQPVYILPIIGGYTNGLLWQVFRLSSHIQMAMFLLLLYLQVASIVCAIVTKYHVVSNIGKLSDRSILFWIFVIVYHGCAFVITGFFSVSCLARQEEENLIKTKFPNAISVFTLENVAIYDLQVNKWMMITTILFAFMLTSSIVISFYFSVRLLKTLPSKRNTISARSFRGHQIAVTSLMAQATVPFLVLIIPIGTIVYLFVHVLPNAQEISNIMMAVYSFHASLSTFVMIISTPQYRKMIRRGFRAQHPIISTQMTKVGPPSADISLRLKKLSAPEM</sequence>
<dbReference type="RefSeq" id="NP_502043.1">
    <property type="nucleotide sequence ID" value="NM_069642.1"/>
</dbReference>
<evidence type="ECO:0000313" key="2">
    <source>
        <dbReference type="EMBL" id="CAA22263.1"/>
    </source>
</evidence>
<dbReference type="GeneID" id="190552"/>
<accession>Q9XW32</accession>
<evidence type="ECO:0000313" key="4">
    <source>
        <dbReference type="WormBase" id="Y69E1A.6a"/>
    </source>
</evidence>
<dbReference type="Proteomes" id="UP000001940">
    <property type="component" value="Chromosome IV"/>
</dbReference>
<dbReference type="CTD" id="190552"/>
<proteinExistence type="predicted"/>
<feature type="transmembrane region" description="Helical" evidence="1">
    <location>
        <begin position="104"/>
        <end position="124"/>
    </location>
</feature>